<organism evidence="1">
    <name type="scientific">bioreactor metagenome</name>
    <dbReference type="NCBI Taxonomy" id="1076179"/>
    <lineage>
        <taxon>unclassified sequences</taxon>
        <taxon>metagenomes</taxon>
        <taxon>ecological metagenomes</taxon>
    </lineage>
</organism>
<reference evidence="1" key="1">
    <citation type="submission" date="2019-08" db="EMBL/GenBank/DDBJ databases">
        <authorList>
            <person name="Kucharzyk K."/>
            <person name="Murdoch R.W."/>
            <person name="Higgins S."/>
            <person name="Loffler F."/>
        </authorList>
    </citation>
    <scope>NUCLEOTIDE SEQUENCE</scope>
</reference>
<dbReference type="AlphaFoldDB" id="A0A645I078"/>
<dbReference type="EMBL" id="VSSQ01099119">
    <property type="protein sequence ID" value="MPN41824.1"/>
    <property type="molecule type" value="Genomic_DNA"/>
</dbReference>
<sequence>MVSIVSPISKIWEGASTWVPVCEVIESISSRNPSVFREVIGSMDIAGVPGYTGIPLQMVCVRSIIIVSFP</sequence>
<evidence type="ECO:0000313" key="1">
    <source>
        <dbReference type="EMBL" id="MPN41824.1"/>
    </source>
</evidence>
<accession>A0A645I078</accession>
<comment type="caution">
    <text evidence="1">The sequence shown here is derived from an EMBL/GenBank/DDBJ whole genome shotgun (WGS) entry which is preliminary data.</text>
</comment>
<name>A0A645I078_9ZZZZ</name>
<protein>
    <submittedName>
        <fullName evidence="1">Uncharacterized protein</fullName>
    </submittedName>
</protein>
<gene>
    <name evidence="1" type="ORF">SDC9_189379</name>
</gene>
<proteinExistence type="predicted"/>